<keyword evidence="8" id="KW-1185">Reference proteome</keyword>
<dbReference type="PANTHER" id="PTHR30168:SF0">
    <property type="entry name" value="INNER MEMBRANE PROTEIN"/>
    <property type="match status" value="1"/>
</dbReference>
<dbReference type="InterPro" id="IPR007343">
    <property type="entry name" value="Uncharacterised_pept_Zn_put"/>
</dbReference>
<keyword evidence="4 6" id="KW-0472">Membrane</keyword>
<evidence type="ECO:0000256" key="5">
    <source>
        <dbReference type="SAM" id="MobiDB-lite"/>
    </source>
</evidence>
<dbReference type="RefSeq" id="WP_179445395.1">
    <property type="nucleotide sequence ID" value="NZ_JACBZS010000001.1"/>
</dbReference>
<evidence type="ECO:0000256" key="2">
    <source>
        <dbReference type="ARBA" id="ARBA00022692"/>
    </source>
</evidence>
<dbReference type="AlphaFoldDB" id="A0A7Z0D9S5"/>
<name>A0A7Z0D9S5_9ACTN</name>
<evidence type="ECO:0008006" key="9">
    <source>
        <dbReference type="Google" id="ProtNLM"/>
    </source>
</evidence>
<dbReference type="EMBL" id="JACBZS010000001">
    <property type="protein sequence ID" value="NYI71588.1"/>
    <property type="molecule type" value="Genomic_DNA"/>
</dbReference>
<keyword evidence="3 6" id="KW-1133">Transmembrane helix</keyword>
<sequence length="356" mass="38715">MSQYPGYPRPAPVAARGASPAYGGAPWGPPTGPRPGGYAPPGFPAPQAPRPRRRGPWGVVLGAALVLGMIGLGVLIANSLFGQASTVPYANEDYTPPPVEQPDDIPVPETYEQLDEFLYANPVNAERVASPIRCEINRVDTRTASDPELEGHFNALMGCEMTTWDRTLESAGWQLFRPPVTIYDTPIQTPCGEMPQRNAAYCAANQQLYYASDLPNQPGIEQEASNPTAMDLVMAHEFGHALQGRTGQFAAATILMQDASKEDQLLMSRRIETQADCYAGLYLASAAQSTPYTQEDFDNFLNLAEQLGSDNLTGDPDILSTHPRGEARRYWVQTGLSTTEIGKCSTYNVSDERLTN</sequence>
<comment type="caution">
    <text evidence="7">The sequence shown here is derived from an EMBL/GenBank/DDBJ whole genome shotgun (WGS) entry which is preliminary data.</text>
</comment>
<accession>A0A7Z0D9S5</accession>
<organism evidence="7 8">
    <name type="scientific">Naumannella cuiyingiana</name>
    <dbReference type="NCBI Taxonomy" id="1347891"/>
    <lineage>
        <taxon>Bacteria</taxon>
        <taxon>Bacillati</taxon>
        <taxon>Actinomycetota</taxon>
        <taxon>Actinomycetes</taxon>
        <taxon>Propionibacteriales</taxon>
        <taxon>Propionibacteriaceae</taxon>
        <taxon>Naumannella</taxon>
    </lineage>
</organism>
<feature type="transmembrane region" description="Helical" evidence="6">
    <location>
        <begin position="57"/>
        <end position="81"/>
    </location>
</feature>
<dbReference type="Pfam" id="PF04228">
    <property type="entry name" value="Zn_peptidase"/>
    <property type="match status" value="1"/>
</dbReference>
<evidence type="ECO:0000313" key="8">
    <source>
        <dbReference type="Proteomes" id="UP000527616"/>
    </source>
</evidence>
<keyword evidence="2 6" id="KW-0812">Transmembrane</keyword>
<dbReference type="PANTHER" id="PTHR30168">
    <property type="entry name" value="PUTATIVE MEMBRANE PROTEIN YPFJ"/>
    <property type="match status" value="1"/>
</dbReference>
<protein>
    <recommendedName>
        <fullName evidence="9">Metalloprotease</fullName>
    </recommendedName>
</protein>
<evidence type="ECO:0000256" key="1">
    <source>
        <dbReference type="ARBA" id="ARBA00004167"/>
    </source>
</evidence>
<gene>
    <name evidence="7" type="ORF">GGQ54_002148</name>
</gene>
<evidence type="ECO:0000256" key="3">
    <source>
        <dbReference type="ARBA" id="ARBA00022989"/>
    </source>
</evidence>
<proteinExistence type="predicted"/>
<evidence type="ECO:0000256" key="6">
    <source>
        <dbReference type="SAM" id="Phobius"/>
    </source>
</evidence>
<comment type="subcellular location">
    <subcellularLocation>
        <location evidence="1">Membrane</location>
        <topology evidence="1">Single-pass membrane protein</topology>
    </subcellularLocation>
</comment>
<dbReference type="GO" id="GO:0016020">
    <property type="term" value="C:membrane"/>
    <property type="evidence" value="ECO:0007669"/>
    <property type="project" value="UniProtKB-SubCell"/>
</dbReference>
<reference evidence="7 8" key="1">
    <citation type="submission" date="2020-07" db="EMBL/GenBank/DDBJ databases">
        <title>Sequencing the genomes of 1000 actinobacteria strains.</title>
        <authorList>
            <person name="Klenk H.-P."/>
        </authorList>
    </citation>
    <scope>NUCLEOTIDE SEQUENCE [LARGE SCALE GENOMIC DNA]</scope>
    <source>
        <strain evidence="7 8">DSM 103164</strain>
    </source>
</reference>
<evidence type="ECO:0000313" key="7">
    <source>
        <dbReference type="EMBL" id="NYI71588.1"/>
    </source>
</evidence>
<dbReference type="Proteomes" id="UP000527616">
    <property type="component" value="Unassembled WGS sequence"/>
</dbReference>
<evidence type="ECO:0000256" key="4">
    <source>
        <dbReference type="ARBA" id="ARBA00023136"/>
    </source>
</evidence>
<feature type="region of interest" description="Disordered" evidence="5">
    <location>
        <begin position="1"/>
        <end position="51"/>
    </location>
</feature>